<gene>
    <name evidence="5" type="ORF">OPV22_028442</name>
</gene>
<evidence type="ECO:0000256" key="1">
    <source>
        <dbReference type="ARBA" id="ARBA00022603"/>
    </source>
</evidence>
<dbReference type="InterPro" id="IPR016461">
    <property type="entry name" value="COMT-like"/>
</dbReference>
<proteinExistence type="predicted"/>
<reference evidence="5 6" key="1">
    <citation type="submission" date="2022-12" db="EMBL/GenBank/DDBJ databases">
        <title>Chromosome-scale assembly of the Ensete ventricosum genome.</title>
        <authorList>
            <person name="Dussert Y."/>
            <person name="Stocks J."/>
            <person name="Wendawek A."/>
            <person name="Woldeyes F."/>
            <person name="Nichols R.A."/>
            <person name="Borrell J.S."/>
        </authorList>
    </citation>
    <scope>NUCLEOTIDE SEQUENCE [LARGE SCALE GENOMIC DNA]</scope>
    <source>
        <strain evidence="6">cv. Maze</strain>
        <tissue evidence="5">Seeds</tissue>
    </source>
</reference>
<keyword evidence="3" id="KW-0949">S-adenosyl-L-methionine</keyword>
<comment type="caution">
    <text evidence="5">The sequence shown here is derived from an EMBL/GenBank/DDBJ whole genome shotgun (WGS) entry which is preliminary data.</text>
</comment>
<protein>
    <recommendedName>
        <fullName evidence="4">O-methyltransferase C-terminal domain-containing protein</fullName>
    </recommendedName>
</protein>
<evidence type="ECO:0000313" key="6">
    <source>
        <dbReference type="Proteomes" id="UP001222027"/>
    </source>
</evidence>
<dbReference type="InterPro" id="IPR029063">
    <property type="entry name" value="SAM-dependent_MTases_sf"/>
</dbReference>
<evidence type="ECO:0000259" key="4">
    <source>
        <dbReference type="Pfam" id="PF00891"/>
    </source>
</evidence>
<keyword evidence="1" id="KW-0489">Methyltransferase</keyword>
<dbReference type="Pfam" id="PF00891">
    <property type="entry name" value="Methyltransf_2"/>
    <property type="match status" value="1"/>
</dbReference>
<accession>A0AAV8QAH2</accession>
<dbReference type="Gene3D" id="3.40.50.150">
    <property type="entry name" value="Vaccinia Virus protein VP39"/>
    <property type="match status" value="1"/>
</dbReference>
<organism evidence="5 6">
    <name type="scientific">Ensete ventricosum</name>
    <name type="common">Abyssinian banana</name>
    <name type="synonym">Musa ensete</name>
    <dbReference type="NCBI Taxonomy" id="4639"/>
    <lineage>
        <taxon>Eukaryota</taxon>
        <taxon>Viridiplantae</taxon>
        <taxon>Streptophyta</taxon>
        <taxon>Embryophyta</taxon>
        <taxon>Tracheophyta</taxon>
        <taxon>Spermatophyta</taxon>
        <taxon>Magnoliopsida</taxon>
        <taxon>Liliopsida</taxon>
        <taxon>Zingiberales</taxon>
        <taxon>Musaceae</taxon>
        <taxon>Ensete</taxon>
    </lineage>
</organism>
<dbReference type="GO" id="GO:0008171">
    <property type="term" value="F:O-methyltransferase activity"/>
    <property type="evidence" value="ECO:0007669"/>
    <property type="project" value="InterPro"/>
</dbReference>
<evidence type="ECO:0000313" key="5">
    <source>
        <dbReference type="EMBL" id="KAJ8465890.1"/>
    </source>
</evidence>
<evidence type="ECO:0000256" key="2">
    <source>
        <dbReference type="ARBA" id="ARBA00022679"/>
    </source>
</evidence>
<keyword evidence="6" id="KW-1185">Reference proteome</keyword>
<evidence type="ECO:0000256" key="3">
    <source>
        <dbReference type="ARBA" id="ARBA00022691"/>
    </source>
</evidence>
<dbReference type="Proteomes" id="UP001222027">
    <property type="component" value="Unassembled WGS sequence"/>
</dbReference>
<dbReference type="GO" id="GO:0032259">
    <property type="term" value="P:methylation"/>
    <property type="evidence" value="ECO:0007669"/>
    <property type="project" value="UniProtKB-KW"/>
</dbReference>
<keyword evidence="2" id="KW-0808">Transferase</keyword>
<dbReference type="AlphaFoldDB" id="A0AAV8QAH2"/>
<dbReference type="PANTHER" id="PTHR11746">
    <property type="entry name" value="O-METHYLTRANSFERASE"/>
    <property type="match status" value="1"/>
</dbReference>
<dbReference type="PROSITE" id="PS51683">
    <property type="entry name" value="SAM_OMT_II"/>
    <property type="match status" value="1"/>
</dbReference>
<sequence length="147" mass="16451">MITAKHPHIKGINFDLPHVVSDAKPLPGVQHVSGDMFEAVPRGDAIFLKWILHDWSDEHCAKLLKNCWKALPEKGKVIVMECILPVVPEPSIATQVIYPLDVCMSVYYVEGKERTEEEFRALAKDAGFSGFNAAHVFLGMSVMEFTK</sequence>
<dbReference type="SUPFAM" id="SSF53335">
    <property type="entry name" value="S-adenosyl-L-methionine-dependent methyltransferases"/>
    <property type="match status" value="1"/>
</dbReference>
<feature type="domain" description="O-methyltransferase C-terminal" evidence="4">
    <location>
        <begin position="2"/>
        <end position="129"/>
    </location>
</feature>
<dbReference type="InterPro" id="IPR001077">
    <property type="entry name" value="COMT_C"/>
</dbReference>
<name>A0AAV8QAH2_ENSVE</name>
<dbReference type="EMBL" id="JAQQAF010000008">
    <property type="protein sequence ID" value="KAJ8465890.1"/>
    <property type="molecule type" value="Genomic_DNA"/>
</dbReference>